<organism evidence="5 6">
    <name type="scientific">Roseibaca calidilacus</name>
    <dbReference type="NCBI Taxonomy" id="1666912"/>
    <lineage>
        <taxon>Bacteria</taxon>
        <taxon>Pseudomonadati</taxon>
        <taxon>Pseudomonadota</taxon>
        <taxon>Alphaproteobacteria</taxon>
        <taxon>Rhodobacterales</taxon>
        <taxon>Paracoccaceae</taxon>
        <taxon>Roseinatronobacter</taxon>
    </lineage>
</organism>
<evidence type="ECO:0000313" key="5">
    <source>
        <dbReference type="EMBL" id="KPP91714.1"/>
    </source>
</evidence>
<dbReference type="STRING" id="1666912.Ga0058931_2499"/>
<keyword evidence="4" id="KW-0689">Ribosomal protein</keyword>
<dbReference type="RefSeq" id="WP_072246605.1">
    <property type="nucleotide sequence ID" value="NZ_FBYC01000004.1"/>
</dbReference>
<dbReference type="AlphaFoldDB" id="A0A0P7WVL6"/>
<keyword evidence="2" id="KW-0012">Acyltransferase</keyword>
<sequence>MQLRPLEKTDRAQWDALWHGYLSFYETALPPETYDATFAALFSENDMCGLVADDAGRLLGLAHVVFHAHCWRPEGVTYLQDLFTLPEARGTGVGRALIEAVYRLADARGRPAVYWTTQHFNTEARQLYDRVGQLTPFIKYSRPT</sequence>
<accession>A0A0P7WVL6</accession>
<dbReference type="InterPro" id="IPR000182">
    <property type="entry name" value="GNAT_dom"/>
</dbReference>
<dbReference type="EMBL" id="FBYC01000004">
    <property type="protein sequence ID" value="CUX82642.1"/>
    <property type="molecule type" value="Genomic_DNA"/>
</dbReference>
<evidence type="ECO:0000313" key="7">
    <source>
        <dbReference type="Proteomes" id="UP000182045"/>
    </source>
</evidence>
<evidence type="ECO:0000259" key="3">
    <source>
        <dbReference type="PROSITE" id="PS51186"/>
    </source>
</evidence>
<dbReference type="Gene3D" id="3.40.630.30">
    <property type="match status" value="1"/>
</dbReference>
<dbReference type="EMBL" id="LJSG01000013">
    <property type="protein sequence ID" value="KPP91714.1"/>
    <property type="molecule type" value="Genomic_DNA"/>
</dbReference>
<feature type="domain" description="N-acetyltransferase" evidence="3">
    <location>
        <begin position="1"/>
        <end position="144"/>
    </location>
</feature>
<protein>
    <submittedName>
        <fullName evidence="5">Putative acetyltransferase</fullName>
    </submittedName>
    <submittedName>
        <fullName evidence="4">Ribosomal protein S18 acetylase RimI</fullName>
    </submittedName>
</protein>
<evidence type="ECO:0000256" key="1">
    <source>
        <dbReference type="ARBA" id="ARBA00022679"/>
    </source>
</evidence>
<dbReference type="Pfam" id="PF00583">
    <property type="entry name" value="Acetyltransf_1"/>
    <property type="match status" value="1"/>
</dbReference>
<evidence type="ECO:0000313" key="6">
    <source>
        <dbReference type="Proteomes" id="UP000050413"/>
    </source>
</evidence>
<dbReference type="PROSITE" id="PS51186">
    <property type="entry name" value="GNAT"/>
    <property type="match status" value="1"/>
</dbReference>
<dbReference type="PANTHER" id="PTHR43877">
    <property type="entry name" value="AMINOALKYLPHOSPHONATE N-ACETYLTRANSFERASE-RELATED-RELATED"/>
    <property type="match status" value="1"/>
</dbReference>
<reference evidence="4 7" key="2">
    <citation type="submission" date="2016-01" db="EMBL/GenBank/DDBJ databases">
        <authorList>
            <person name="Varghese N."/>
        </authorList>
    </citation>
    <scope>NUCLEOTIDE SEQUENCE [LARGE SCALE GENOMIC DNA]</scope>
    <source>
        <strain evidence="4 7">HL-91</strain>
    </source>
</reference>
<dbReference type="SUPFAM" id="SSF55729">
    <property type="entry name" value="Acyl-CoA N-acyltransferases (Nat)"/>
    <property type="match status" value="1"/>
</dbReference>
<gene>
    <name evidence="4" type="ORF">Ga0058931_2499</name>
    <name evidence="5" type="ORF">HLUCCA05_00970</name>
</gene>
<dbReference type="InterPro" id="IPR050832">
    <property type="entry name" value="Bact_Acetyltransf"/>
</dbReference>
<dbReference type="Proteomes" id="UP000182045">
    <property type="component" value="Unassembled WGS sequence"/>
</dbReference>
<keyword evidence="4" id="KW-0687">Ribonucleoprotein</keyword>
<proteinExistence type="predicted"/>
<dbReference type="CDD" id="cd04301">
    <property type="entry name" value="NAT_SF"/>
    <property type="match status" value="1"/>
</dbReference>
<keyword evidence="7" id="KW-1185">Reference proteome</keyword>
<dbReference type="GO" id="GO:0005840">
    <property type="term" value="C:ribosome"/>
    <property type="evidence" value="ECO:0007669"/>
    <property type="project" value="UniProtKB-KW"/>
</dbReference>
<dbReference type="GO" id="GO:0016747">
    <property type="term" value="F:acyltransferase activity, transferring groups other than amino-acyl groups"/>
    <property type="evidence" value="ECO:0007669"/>
    <property type="project" value="InterPro"/>
</dbReference>
<evidence type="ECO:0000256" key="2">
    <source>
        <dbReference type="ARBA" id="ARBA00023315"/>
    </source>
</evidence>
<reference evidence="5 6" key="1">
    <citation type="submission" date="2015-09" db="EMBL/GenBank/DDBJ databases">
        <title>Identification and resolution of microdiversity through metagenomic sequencing of parallel consortia.</title>
        <authorList>
            <person name="Nelson W.C."/>
            <person name="Romine M.F."/>
            <person name="Lindemann S.R."/>
        </authorList>
    </citation>
    <scope>NUCLEOTIDE SEQUENCE [LARGE SCALE GENOMIC DNA]</scope>
    <source>
        <strain evidence="5">HL-91</strain>
    </source>
</reference>
<keyword evidence="1 5" id="KW-0808">Transferase</keyword>
<evidence type="ECO:0000313" key="4">
    <source>
        <dbReference type="EMBL" id="CUX82642.1"/>
    </source>
</evidence>
<name>A0A0P7WVL6_9RHOB</name>
<dbReference type="PATRIC" id="fig|1666912.4.peg.1340"/>
<dbReference type="Proteomes" id="UP000050413">
    <property type="component" value="Unassembled WGS sequence"/>
</dbReference>
<comment type="caution">
    <text evidence="5">The sequence shown here is derived from an EMBL/GenBank/DDBJ whole genome shotgun (WGS) entry which is preliminary data.</text>
</comment>
<dbReference type="InterPro" id="IPR016181">
    <property type="entry name" value="Acyl_CoA_acyltransferase"/>
</dbReference>
<dbReference type="OrthoDB" id="9805924at2"/>